<evidence type="ECO:0000313" key="4">
    <source>
        <dbReference type="EMBL" id="AGY59133.1"/>
    </source>
</evidence>
<dbReference type="KEGG" id="glj:GKIL_2887"/>
<proteinExistence type="predicted"/>
<feature type="domain" description="Response regulatory" evidence="3">
    <location>
        <begin position="4"/>
        <end position="121"/>
    </location>
</feature>
<dbReference type="RefSeq" id="WP_023174362.1">
    <property type="nucleotide sequence ID" value="NC_022600.1"/>
</dbReference>
<evidence type="ECO:0000256" key="1">
    <source>
        <dbReference type="ARBA" id="ARBA00022553"/>
    </source>
</evidence>
<dbReference type="PANTHER" id="PTHR44591:SF22">
    <property type="entry name" value="CHEY SUBFAMILY"/>
    <property type="match status" value="1"/>
</dbReference>
<evidence type="ECO:0000313" key="5">
    <source>
        <dbReference type="Proteomes" id="UP000017396"/>
    </source>
</evidence>
<dbReference type="HOGENOM" id="CLU_000445_69_17_3"/>
<reference evidence="4 5" key="1">
    <citation type="journal article" date="2013" name="PLoS ONE">
        <title>Cultivation and Complete Genome Sequencing of Gloeobacter kilaueensis sp. nov., from a Lava Cave in Kilauea Caldera, Hawai'i.</title>
        <authorList>
            <person name="Saw J.H."/>
            <person name="Schatz M."/>
            <person name="Brown M.V."/>
            <person name="Kunkel D.D."/>
            <person name="Foster J.S."/>
            <person name="Shick H."/>
            <person name="Christensen S."/>
            <person name="Hou S."/>
            <person name="Wan X."/>
            <person name="Donachie S.P."/>
        </authorList>
    </citation>
    <scope>NUCLEOTIDE SEQUENCE [LARGE SCALE GENOMIC DNA]</scope>
    <source>
        <strain evidence="5">JS</strain>
    </source>
</reference>
<keyword evidence="1 2" id="KW-0597">Phosphoprotein</keyword>
<dbReference type="InterPro" id="IPR011006">
    <property type="entry name" value="CheY-like_superfamily"/>
</dbReference>
<name>U5QJR3_GLOK1</name>
<dbReference type="PROSITE" id="PS50110">
    <property type="entry name" value="RESPONSE_REGULATORY"/>
    <property type="match status" value="1"/>
</dbReference>
<dbReference type="InterPro" id="IPR050595">
    <property type="entry name" value="Bact_response_regulator"/>
</dbReference>
<dbReference type="STRING" id="1183438.GKIL_2887"/>
<dbReference type="SMART" id="SM00448">
    <property type="entry name" value="REC"/>
    <property type="match status" value="1"/>
</dbReference>
<keyword evidence="5" id="KW-1185">Reference proteome</keyword>
<dbReference type="GO" id="GO:0000160">
    <property type="term" value="P:phosphorelay signal transduction system"/>
    <property type="evidence" value="ECO:0007669"/>
    <property type="project" value="InterPro"/>
</dbReference>
<organism evidence="4 5">
    <name type="scientific">Gloeobacter kilaueensis (strain ATCC BAA-2537 / CCAP 1431/1 / ULC 316 / JS1)</name>
    <dbReference type="NCBI Taxonomy" id="1183438"/>
    <lineage>
        <taxon>Bacteria</taxon>
        <taxon>Bacillati</taxon>
        <taxon>Cyanobacteriota</taxon>
        <taxon>Cyanophyceae</taxon>
        <taxon>Gloeobacterales</taxon>
        <taxon>Gloeobacteraceae</taxon>
        <taxon>Gloeobacter</taxon>
    </lineage>
</organism>
<sequence>MSRCVLIVDDEEDIRAVAQLGLDLAAGWQVLTAASGSEAIAVASRQQPDVILLDVMMPDLDGQATLARLKADPATRTIPVILMTAKVQSTDQQNFAALEVAAVFTKPFRPMQLAAQICSALGWSSPEEMSPSPERPPPAC</sequence>
<dbReference type="Pfam" id="PF00072">
    <property type="entry name" value="Response_reg"/>
    <property type="match status" value="1"/>
</dbReference>
<accession>U5QJR3</accession>
<dbReference type="PANTHER" id="PTHR44591">
    <property type="entry name" value="STRESS RESPONSE REGULATOR PROTEIN 1"/>
    <property type="match status" value="1"/>
</dbReference>
<dbReference type="Gene3D" id="3.40.50.2300">
    <property type="match status" value="1"/>
</dbReference>
<dbReference type="CDD" id="cd17552">
    <property type="entry name" value="REC_RR468-like"/>
    <property type="match status" value="1"/>
</dbReference>
<dbReference type="Proteomes" id="UP000017396">
    <property type="component" value="Chromosome"/>
</dbReference>
<dbReference type="OrthoDB" id="424582at2"/>
<feature type="modified residue" description="4-aspartylphosphate" evidence="2">
    <location>
        <position position="54"/>
    </location>
</feature>
<gene>
    <name evidence="4" type="primary">pleD</name>
    <name evidence="4" type="ORF">GKIL_2887</name>
</gene>
<evidence type="ECO:0000259" key="3">
    <source>
        <dbReference type="PROSITE" id="PS50110"/>
    </source>
</evidence>
<dbReference type="InterPro" id="IPR001789">
    <property type="entry name" value="Sig_transdc_resp-reg_receiver"/>
</dbReference>
<dbReference type="SUPFAM" id="SSF52172">
    <property type="entry name" value="CheY-like"/>
    <property type="match status" value="1"/>
</dbReference>
<dbReference type="eggNOG" id="COG0745">
    <property type="taxonomic scope" value="Bacteria"/>
</dbReference>
<evidence type="ECO:0000256" key="2">
    <source>
        <dbReference type="PROSITE-ProRule" id="PRU00169"/>
    </source>
</evidence>
<protein>
    <submittedName>
        <fullName evidence="4">Response regulator receiver protein</fullName>
    </submittedName>
</protein>
<dbReference type="AlphaFoldDB" id="U5QJR3"/>
<dbReference type="EMBL" id="CP003587">
    <property type="protein sequence ID" value="AGY59133.1"/>
    <property type="molecule type" value="Genomic_DNA"/>
</dbReference>